<dbReference type="PANTHER" id="PTHR30502:SF0">
    <property type="entry name" value="PHOSPHOENOLPYRUVATE CARBOXYLASE FAMILY PROTEIN"/>
    <property type="match status" value="1"/>
</dbReference>
<evidence type="ECO:0000256" key="2">
    <source>
        <dbReference type="ARBA" id="ARBA00022723"/>
    </source>
</evidence>
<dbReference type="GO" id="GO:0016832">
    <property type="term" value="F:aldehyde-lyase activity"/>
    <property type="evidence" value="ECO:0007669"/>
    <property type="project" value="TreeGrafter"/>
</dbReference>
<dbReference type="EMBL" id="FWXR01000017">
    <property type="protein sequence ID" value="SMC99707.1"/>
    <property type="molecule type" value="Genomic_DNA"/>
</dbReference>
<protein>
    <submittedName>
        <fullName evidence="5">4-hydroxy-2-oxoheptanedioate aldolase</fullName>
    </submittedName>
</protein>
<dbReference type="InterPro" id="IPR015813">
    <property type="entry name" value="Pyrv/PenolPyrv_kinase-like_dom"/>
</dbReference>
<dbReference type="InterPro" id="IPR005000">
    <property type="entry name" value="Aldolase/citrate-lyase_domain"/>
</dbReference>
<dbReference type="SUPFAM" id="SSF51621">
    <property type="entry name" value="Phosphoenolpyruvate/pyruvate domain"/>
    <property type="match status" value="1"/>
</dbReference>
<feature type="domain" description="HpcH/HpaI aldolase/citrate lyase" evidence="4">
    <location>
        <begin position="25"/>
        <end position="246"/>
    </location>
</feature>
<keyword evidence="2" id="KW-0479">Metal-binding</keyword>
<dbReference type="InterPro" id="IPR040442">
    <property type="entry name" value="Pyrv_kinase-like_dom_sf"/>
</dbReference>
<keyword evidence="6" id="KW-1185">Reference proteome</keyword>
<evidence type="ECO:0000256" key="1">
    <source>
        <dbReference type="ARBA" id="ARBA00005568"/>
    </source>
</evidence>
<evidence type="ECO:0000313" key="5">
    <source>
        <dbReference type="EMBL" id="SMC99707.1"/>
    </source>
</evidence>
<dbReference type="OrthoDB" id="9802624at2"/>
<dbReference type="RefSeq" id="WP_084411560.1">
    <property type="nucleotide sequence ID" value="NZ_FWXR01000017.1"/>
</dbReference>
<dbReference type="AlphaFoldDB" id="A0A1W2DQG6"/>
<dbReference type="Proteomes" id="UP000192656">
    <property type="component" value="Unassembled WGS sequence"/>
</dbReference>
<evidence type="ECO:0000259" key="4">
    <source>
        <dbReference type="Pfam" id="PF03328"/>
    </source>
</evidence>
<keyword evidence="3" id="KW-0456">Lyase</keyword>
<dbReference type="PANTHER" id="PTHR30502">
    <property type="entry name" value="2-KETO-3-DEOXY-L-RHAMNONATE ALDOLASE"/>
    <property type="match status" value="1"/>
</dbReference>
<name>A0A1W2DQG6_9HYPH</name>
<dbReference type="InterPro" id="IPR050251">
    <property type="entry name" value="HpcH-HpaI_aldolase"/>
</dbReference>
<organism evidence="5 6">
    <name type="scientific">Fulvimarina manganoxydans</name>
    <dbReference type="NCBI Taxonomy" id="937218"/>
    <lineage>
        <taxon>Bacteria</taxon>
        <taxon>Pseudomonadati</taxon>
        <taxon>Pseudomonadota</taxon>
        <taxon>Alphaproteobacteria</taxon>
        <taxon>Hyphomicrobiales</taxon>
        <taxon>Aurantimonadaceae</taxon>
        <taxon>Fulvimarina</taxon>
    </lineage>
</organism>
<sequence length="260" mass="27507">MTNEPVLESRLPARLSEGRLALSAWFSTPHPLVQEAFLGADFDLVTFDMQHGMHEAGEIRDGVALASRFGRPAVVRVPVGAYGLASWALDMGASGIIMPMIETVADTEALVKAVKYPPLGLRSYGPARAAELMKRSAADYVAGANRETLAFAMIETPGAMAALEDIAAVDGLDGLFVGPADLSISLSDDGRLDIEGDRLKTALNRIVAATEAAGKIPGIYAPTAEHARHYAALGFRYVCVSSDIGVVKEGARRLAEEARG</sequence>
<dbReference type="STRING" id="937218.SAMN06297251_1173"/>
<dbReference type="Gene3D" id="3.20.20.60">
    <property type="entry name" value="Phosphoenolpyruvate-binding domains"/>
    <property type="match status" value="1"/>
</dbReference>
<dbReference type="Pfam" id="PF03328">
    <property type="entry name" value="HpcH_HpaI"/>
    <property type="match status" value="1"/>
</dbReference>
<gene>
    <name evidence="5" type="ORF">SAMN06297251_1173</name>
</gene>
<evidence type="ECO:0000256" key="3">
    <source>
        <dbReference type="ARBA" id="ARBA00023239"/>
    </source>
</evidence>
<accession>A0A1W2DQG6</accession>
<reference evidence="5 6" key="1">
    <citation type="submission" date="2017-04" db="EMBL/GenBank/DDBJ databases">
        <authorList>
            <person name="Afonso C.L."/>
            <person name="Miller P.J."/>
            <person name="Scott M.A."/>
            <person name="Spackman E."/>
            <person name="Goraichik I."/>
            <person name="Dimitrov K.M."/>
            <person name="Suarez D.L."/>
            <person name="Swayne D.E."/>
        </authorList>
    </citation>
    <scope>NUCLEOTIDE SEQUENCE [LARGE SCALE GENOMIC DNA]</scope>
    <source>
        <strain evidence="5 6">CGMCC 1.10972</strain>
    </source>
</reference>
<dbReference type="GO" id="GO:0046872">
    <property type="term" value="F:metal ion binding"/>
    <property type="evidence" value="ECO:0007669"/>
    <property type="project" value="UniProtKB-KW"/>
</dbReference>
<evidence type="ECO:0000313" key="6">
    <source>
        <dbReference type="Proteomes" id="UP000192656"/>
    </source>
</evidence>
<dbReference type="GO" id="GO:0005737">
    <property type="term" value="C:cytoplasm"/>
    <property type="evidence" value="ECO:0007669"/>
    <property type="project" value="TreeGrafter"/>
</dbReference>
<comment type="similarity">
    <text evidence="1">Belongs to the HpcH/HpaI aldolase family.</text>
</comment>
<proteinExistence type="inferred from homology"/>